<keyword evidence="6" id="KW-1185">Reference proteome</keyword>
<dbReference type="InterPro" id="IPR043703">
    <property type="entry name" value="Lipid_II_synth_MurT"/>
</dbReference>
<feature type="binding site" evidence="1">
    <location>
        <position position="277"/>
    </location>
    <ligand>
        <name>Zn(2+)</name>
        <dbReference type="ChEBI" id="CHEBI:29105"/>
    </ligand>
</feature>
<dbReference type="Pfam" id="PF08245">
    <property type="entry name" value="Mur_ligase_M"/>
    <property type="match status" value="1"/>
</dbReference>
<evidence type="ECO:0000259" key="4">
    <source>
        <dbReference type="Pfam" id="PF08353"/>
    </source>
</evidence>
<evidence type="ECO:0000313" key="5">
    <source>
        <dbReference type="EMBL" id="MDI2027881.1"/>
    </source>
</evidence>
<proteinExistence type="inferred from homology"/>
<feature type="region of interest" description="Disordered" evidence="2">
    <location>
        <begin position="1"/>
        <end position="80"/>
    </location>
</feature>
<keyword evidence="1" id="KW-0862">Zinc</keyword>
<comment type="pathway">
    <text evidence="1">Cell wall biogenesis; peptidoglycan biosynthesis.</text>
</comment>
<dbReference type="Gene3D" id="3.40.1190.10">
    <property type="entry name" value="Mur-like, catalytic domain"/>
    <property type="match status" value="1"/>
</dbReference>
<evidence type="ECO:0000256" key="2">
    <source>
        <dbReference type="SAM" id="MobiDB-lite"/>
    </source>
</evidence>
<dbReference type="PANTHER" id="PTHR23135:SF7">
    <property type="entry name" value="LIPID II ISOGLUTAMINYL SYNTHASE (GLUTAMINE-HYDROLYZING) SUBUNIT MURT"/>
    <property type="match status" value="1"/>
</dbReference>
<dbReference type="SUPFAM" id="SSF53623">
    <property type="entry name" value="MurD-like peptide ligases, catalytic domain"/>
    <property type="match status" value="1"/>
</dbReference>
<name>A0ABT6PK65_9PSEU</name>
<dbReference type="InterPro" id="IPR013564">
    <property type="entry name" value="MurT_C"/>
</dbReference>
<dbReference type="InterPro" id="IPR036565">
    <property type="entry name" value="Mur-like_cat_sf"/>
</dbReference>
<keyword evidence="1" id="KW-0961">Cell wall biogenesis/degradation</keyword>
<feature type="domain" description="Lipid II isoglutaminyl synthase (glutamine-hydrolyzing) subunit MurT C-terminal" evidence="4">
    <location>
        <begin position="376"/>
        <end position="474"/>
    </location>
</feature>
<evidence type="ECO:0000259" key="3">
    <source>
        <dbReference type="Pfam" id="PF08245"/>
    </source>
</evidence>
<keyword evidence="1" id="KW-0067">ATP-binding</keyword>
<feature type="binding site" evidence="1">
    <location>
        <position position="290"/>
    </location>
    <ligand>
        <name>Zn(2+)</name>
        <dbReference type="ChEBI" id="CHEBI:29105"/>
    </ligand>
</feature>
<comment type="catalytic activity">
    <reaction evidence="1">
        <text>beta-D-GlcNAc-(1-&gt;4)-Mur2Ac(oyl-L-Ala-gamma-D-O-P-Glu-L-Lys-D-Ala-D-Ala)-di-trans,octa-cis-undecaprenyl diphosphate + NH4(+) = beta-D-GlcNAc-(1-&gt;4)-Mur2Ac(oyl-L-Ala-D-isoglutaminyl-L-Lys-D-Ala-D-Ala)-di-trans,octa-cis-undecaprenyl diphosphate + phosphate + H(+)</text>
        <dbReference type="Rhea" id="RHEA:57932"/>
        <dbReference type="ChEBI" id="CHEBI:15378"/>
        <dbReference type="ChEBI" id="CHEBI:28938"/>
        <dbReference type="ChEBI" id="CHEBI:43474"/>
        <dbReference type="ChEBI" id="CHEBI:62233"/>
        <dbReference type="ChEBI" id="CHEBI:143132"/>
    </reaction>
</comment>
<evidence type="ECO:0000313" key="6">
    <source>
        <dbReference type="Proteomes" id="UP001237595"/>
    </source>
</evidence>
<comment type="subunit">
    <text evidence="1">Forms a heterodimer with GatD.</text>
</comment>
<dbReference type="InterPro" id="IPR013221">
    <property type="entry name" value="Mur_ligase_cen"/>
</dbReference>
<dbReference type="Proteomes" id="UP001237595">
    <property type="component" value="Unassembled WGS sequence"/>
</dbReference>
<keyword evidence="1" id="KW-0133">Cell shape</keyword>
<protein>
    <recommendedName>
        <fullName evidence="1">Lipid II isoglutaminyl synthase (glutamine-hydrolyzing) subunit MurT</fullName>
        <ecNumber evidence="1">6.3.5.13</ecNumber>
    </recommendedName>
</protein>
<dbReference type="RefSeq" id="WP_281454261.1">
    <property type="nucleotide sequence ID" value="NZ_JASAOF010000002.1"/>
</dbReference>
<evidence type="ECO:0000256" key="1">
    <source>
        <dbReference type="HAMAP-Rule" id="MF_02214"/>
    </source>
</evidence>
<dbReference type="EMBL" id="JASAOF010000002">
    <property type="protein sequence ID" value="MDI2027881.1"/>
    <property type="molecule type" value="Genomic_DNA"/>
</dbReference>
<dbReference type="HAMAP" id="MF_02214">
    <property type="entry name" value="Lipid_II_synth_MurT"/>
    <property type="match status" value="1"/>
</dbReference>
<keyword evidence="1 5" id="KW-0436">Ligase</keyword>
<comment type="catalytic activity">
    <reaction evidence="1">
        <text>beta-D-GlcNAc-(1-&gt;4)-Mur2Ac(oyl-L-Ala-gamma-D-Glu-L-Lys-D-Ala-D-Ala)-di-trans,octa-cis-undecaprenyl diphosphate + ATP = beta-D-GlcNAc-(1-&gt;4)-Mur2Ac(oyl-L-Ala-gamma-D-O-P-Glu-L-Lys-D-Ala-D-Ala)-di-trans,octa-cis-undecaprenyl diphosphate + ADP</text>
        <dbReference type="Rhea" id="RHEA:59488"/>
        <dbReference type="ChEBI" id="CHEBI:30616"/>
        <dbReference type="ChEBI" id="CHEBI:60033"/>
        <dbReference type="ChEBI" id="CHEBI:143132"/>
        <dbReference type="ChEBI" id="CHEBI:456216"/>
    </reaction>
</comment>
<dbReference type="PANTHER" id="PTHR23135">
    <property type="entry name" value="MUR LIGASE FAMILY MEMBER"/>
    <property type="match status" value="1"/>
</dbReference>
<feature type="compositionally biased region" description="Polar residues" evidence="2">
    <location>
        <begin position="13"/>
        <end position="22"/>
    </location>
</feature>
<accession>A0ABT6PK65</accession>
<comment type="similarity">
    <text evidence="1">Belongs to the MurCDEF family. MurT subfamily.</text>
</comment>
<feature type="compositionally biased region" description="Basic and acidic residues" evidence="2">
    <location>
        <begin position="53"/>
        <end position="80"/>
    </location>
</feature>
<comment type="catalytic activity">
    <reaction evidence="1">
        <text>beta-D-GlcNAc-(1-&gt;4)-Mur2Ac(oyl-L-Ala-gamma-D-Glu-L-Lys-D-Ala-D-Ala)-di-trans,octa-cis-undecaprenyl diphosphate + L-glutamine + ATP + H2O = beta-D-GlcNAc-(1-&gt;4)-Mur2Ac(oyl-L-Ala-D-isoglutaminyl-L-Lys-D-Ala-D-Ala)-di-trans,octa-cis-undecaprenyl diphosphate + L-glutamate + ADP + phosphate + H(+)</text>
        <dbReference type="Rhea" id="RHEA:57928"/>
        <dbReference type="ChEBI" id="CHEBI:15377"/>
        <dbReference type="ChEBI" id="CHEBI:15378"/>
        <dbReference type="ChEBI" id="CHEBI:29985"/>
        <dbReference type="ChEBI" id="CHEBI:30616"/>
        <dbReference type="ChEBI" id="CHEBI:43474"/>
        <dbReference type="ChEBI" id="CHEBI:58359"/>
        <dbReference type="ChEBI" id="CHEBI:60033"/>
        <dbReference type="ChEBI" id="CHEBI:62233"/>
        <dbReference type="ChEBI" id="CHEBI:456216"/>
        <dbReference type="EC" id="6.3.5.13"/>
    </reaction>
</comment>
<sequence length="484" mass="52373">MTDTTRETDEPSVDQTPAQRQTPDQHRTADQHRTPGQRRSPEQPPSTGRHRPPGPDERGADQHWKVVPATERETERPRGRDLRTNLAINIGRMAASLSQRLGLGSGGMIGGRVALTLQPDLLQRLAAGRRVVMVTGTNGKTTTTQMVAEAMRAQAPAVSNATGANMLDGHVAALLTRLDAPFAALEVDELHLAQVTERFEPAAMLLLNLSRDQLDRVGEVRTVAASLQRALAQAPGAQVIANRDDPNIVFAASDHPNVTWVSGGVRWRDDALNCPRCGSFIGDVDRDWRCQCGLARPAADWTVTDTGVLDAEGTHHELALALPGHVNRVNATFALAAALELGGEEAAALARIRRISQAAGRYDTVRVGGRKVRLLLAKNPASWLEMLDLVSGNDEPLVLVVNSREADGYDVSWLWDVDFEMLRGRPVQVAGDRALDLAVRLRYAQVPATVASTVEVALGGSHGGVPDVIANYTAFRDVLTRSRR</sequence>
<keyword evidence="1" id="KW-0547">Nucleotide-binding</keyword>
<feature type="active site" evidence="1">
    <location>
        <position position="410"/>
    </location>
</feature>
<dbReference type="EC" id="6.3.5.13" evidence="1"/>
<feature type="binding site" evidence="1">
    <location>
        <position position="292"/>
    </location>
    <ligand>
        <name>Zn(2+)</name>
        <dbReference type="ChEBI" id="CHEBI:29105"/>
    </ligand>
</feature>
<feature type="domain" description="Mur ligase central" evidence="3">
    <location>
        <begin position="134"/>
        <end position="338"/>
    </location>
</feature>
<dbReference type="Pfam" id="PF08353">
    <property type="entry name" value="MurT_C"/>
    <property type="match status" value="1"/>
</dbReference>
<feature type="compositionally biased region" description="Basic and acidic residues" evidence="2">
    <location>
        <begin position="23"/>
        <end position="33"/>
    </location>
</feature>
<keyword evidence="1" id="KW-0479">Metal-binding</keyword>
<dbReference type="GO" id="GO:0016874">
    <property type="term" value="F:ligase activity"/>
    <property type="evidence" value="ECO:0007669"/>
    <property type="project" value="UniProtKB-KW"/>
</dbReference>
<comment type="function">
    <text evidence="1">The lipid II isoglutaminyl synthase complex catalyzes the formation of alpha-D-isoglutamine in the cell wall lipid II stem peptide. The MurT subunit catalyzes the ATP-dependent amidation of D-glutamate residue of lipid II, converting it to an isoglutamine residue.</text>
</comment>
<keyword evidence="1" id="KW-0573">Peptidoglycan synthesis</keyword>
<organism evidence="5 6">
    <name type="scientific">Saccharopolyspora ipomoeae</name>
    <dbReference type="NCBI Taxonomy" id="3042027"/>
    <lineage>
        <taxon>Bacteria</taxon>
        <taxon>Bacillati</taxon>
        <taxon>Actinomycetota</taxon>
        <taxon>Actinomycetes</taxon>
        <taxon>Pseudonocardiales</taxon>
        <taxon>Pseudonocardiaceae</taxon>
        <taxon>Saccharopolyspora</taxon>
    </lineage>
</organism>
<reference evidence="5 6" key="1">
    <citation type="submission" date="2023-04" db="EMBL/GenBank/DDBJ databases">
        <title>Draft genome sequence of Saccharopolyspora sp. TS4A08 isolated from sweet potato rhizospheric soil.</title>
        <authorList>
            <person name="Suksaard P."/>
            <person name="Duangmal K."/>
        </authorList>
    </citation>
    <scope>NUCLEOTIDE SEQUENCE [LARGE SCALE GENOMIC DNA]</scope>
    <source>
        <strain evidence="5 6">TS4A08</strain>
    </source>
</reference>
<feature type="binding site" evidence="1">
    <location>
        <position position="274"/>
    </location>
    <ligand>
        <name>Zn(2+)</name>
        <dbReference type="ChEBI" id="CHEBI:29105"/>
    </ligand>
</feature>
<comment type="caution">
    <text evidence="5">The sequence shown here is derived from an EMBL/GenBank/DDBJ whole genome shotgun (WGS) entry which is preliminary data.</text>
</comment>
<gene>
    <name evidence="1" type="primary">murT</name>
    <name evidence="5" type="ORF">QFW96_04645</name>
</gene>